<organism evidence="2 3">
    <name type="scientific">Emcibacter nanhaiensis</name>
    <dbReference type="NCBI Taxonomy" id="1505037"/>
    <lineage>
        <taxon>Bacteria</taxon>
        <taxon>Pseudomonadati</taxon>
        <taxon>Pseudomonadota</taxon>
        <taxon>Alphaproteobacteria</taxon>
        <taxon>Emcibacterales</taxon>
        <taxon>Emcibacteraceae</taxon>
        <taxon>Emcibacter</taxon>
    </lineage>
</organism>
<feature type="signal peptide" evidence="1">
    <location>
        <begin position="1"/>
        <end position="22"/>
    </location>
</feature>
<gene>
    <name evidence="2" type="ORF">FIV46_14085</name>
</gene>
<feature type="chain" id="PRO_5021432042" description="DUF2946 domain-containing protein" evidence="1">
    <location>
        <begin position="23"/>
        <end position="118"/>
    </location>
</feature>
<evidence type="ECO:0000313" key="2">
    <source>
        <dbReference type="EMBL" id="TPD57255.1"/>
    </source>
</evidence>
<name>A0A501PAJ6_9PROT</name>
<proteinExistence type="predicted"/>
<dbReference type="Proteomes" id="UP000319148">
    <property type="component" value="Unassembled WGS sequence"/>
</dbReference>
<evidence type="ECO:0008006" key="4">
    <source>
        <dbReference type="Google" id="ProtNLM"/>
    </source>
</evidence>
<keyword evidence="3" id="KW-1185">Reference proteome</keyword>
<dbReference type="RefSeq" id="WP_139941570.1">
    <property type="nucleotide sequence ID" value="NZ_JBHSYP010000005.1"/>
</dbReference>
<dbReference type="EMBL" id="VFIY01000018">
    <property type="protein sequence ID" value="TPD57255.1"/>
    <property type="molecule type" value="Genomic_DNA"/>
</dbReference>
<evidence type="ECO:0000256" key="1">
    <source>
        <dbReference type="SAM" id="SignalP"/>
    </source>
</evidence>
<keyword evidence="1" id="KW-0732">Signal</keyword>
<protein>
    <recommendedName>
        <fullName evidence="4">DUF2946 domain-containing protein</fullName>
    </recommendedName>
</protein>
<accession>A0A501PAJ6</accession>
<comment type="caution">
    <text evidence="2">The sequence shown here is derived from an EMBL/GenBank/DDBJ whole genome shotgun (WGS) entry which is preliminary data.</text>
</comment>
<dbReference type="AlphaFoldDB" id="A0A501PAJ6"/>
<reference evidence="3" key="1">
    <citation type="submission" date="2019-06" db="EMBL/GenBank/DDBJ databases">
        <title>The complete genome of Emcibacter congregatus ZYLT.</title>
        <authorList>
            <person name="Zhao Z."/>
        </authorList>
    </citation>
    <scope>NUCLEOTIDE SEQUENCE [LARGE SCALE GENOMIC DNA]</scope>
    <source>
        <strain evidence="3">MCCC 1A06723</strain>
    </source>
</reference>
<evidence type="ECO:0000313" key="3">
    <source>
        <dbReference type="Proteomes" id="UP000319148"/>
    </source>
</evidence>
<sequence length="118" mass="12361">MKRVRQVISLAVLLLVAVSATGVEHSAARACEHAAAVNAAGMSQDMPCHEDMSDNSAGHAGKVSCHCDAMLSCSAVILPADFGGREAFHKVVQAFNPAGNIPEEYLAPLHSPPPRTMI</sequence>